<dbReference type="RefSeq" id="WP_011884850.1">
    <property type="nucleotide sequence ID" value="NC_023030.2"/>
</dbReference>
<evidence type="ECO:0000259" key="13">
    <source>
        <dbReference type="PROSITE" id="PS50880"/>
    </source>
</evidence>
<keyword evidence="7 11" id="KW-0255">Endonuclease</keyword>
<dbReference type="EC" id="3.1.26.8" evidence="11 12"/>
<dbReference type="NCBIfam" id="TIGR00334">
    <property type="entry name" value="5S_RNA_mat_M5"/>
    <property type="match status" value="1"/>
</dbReference>
<dbReference type="AlphaFoldDB" id="A0A0F6CL61"/>
<evidence type="ECO:0000256" key="4">
    <source>
        <dbReference type="ARBA" id="ARBA00022722"/>
    </source>
</evidence>
<evidence type="ECO:0000313" key="14">
    <source>
        <dbReference type="EMBL" id="AHB99833.1"/>
    </source>
</evidence>
<dbReference type="Gene3D" id="3.40.1360.10">
    <property type="match status" value="1"/>
</dbReference>
<dbReference type="HAMAP" id="MF_01469">
    <property type="entry name" value="RNase_M5"/>
    <property type="match status" value="1"/>
</dbReference>
<keyword evidence="6 11" id="KW-0699">rRNA-binding</keyword>
<dbReference type="eggNOG" id="COG1658">
    <property type="taxonomic scope" value="Bacteria"/>
</dbReference>
<keyword evidence="10 11" id="KW-0694">RNA-binding</keyword>
<dbReference type="InterPro" id="IPR034141">
    <property type="entry name" value="TOPRIM_RNase_M5-like"/>
</dbReference>
<evidence type="ECO:0000256" key="6">
    <source>
        <dbReference type="ARBA" id="ARBA00022730"/>
    </source>
</evidence>
<comment type="similarity">
    <text evidence="11">Belongs to the ribonuclease M5 family.</text>
</comment>
<evidence type="ECO:0000256" key="11">
    <source>
        <dbReference type="HAMAP-Rule" id="MF_01469"/>
    </source>
</evidence>
<dbReference type="PROSITE" id="PS50880">
    <property type="entry name" value="TOPRIM"/>
    <property type="match status" value="1"/>
</dbReference>
<evidence type="ECO:0000256" key="2">
    <source>
        <dbReference type="ARBA" id="ARBA00022517"/>
    </source>
</evidence>
<evidence type="ECO:0000256" key="10">
    <source>
        <dbReference type="ARBA" id="ARBA00022884"/>
    </source>
</evidence>
<comment type="subcellular location">
    <subcellularLocation>
        <location evidence="11">Cytoplasm</location>
    </subcellularLocation>
</comment>
<sequence length="186" mass="21470">MSKITKPKENSKRNRINEIIIVEGKTDTVKLKSLFDCETIETNGSEISDQTISLIKELSLTRGVILFLDPDYQGKKIRARLIKELKEYKEAFIDLSKLKDSKKKGIAEASNEAILSAFNNLLSSDHDSYQSLTWKEYLALHLNTKNKRLELCKKLNIPYGNNKSLFRYLNLLKKNFDELKKLISEI</sequence>
<evidence type="ECO:0000256" key="1">
    <source>
        <dbReference type="ARBA" id="ARBA00022490"/>
    </source>
</evidence>
<reference evidence="14 15" key="1">
    <citation type="journal article" date="2011" name="PLoS ONE">
        <title>Core proteome of the minimal cell: comparative proteomics of three mollicute species.</title>
        <authorList>
            <person name="Fisunov G.Y."/>
            <person name="Alexeev D.G."/>
            <person name="Bazaleev N.A."/>
            <person name="Ladygina V.G."/>
            <person name="Galyamina M.A."/>
            <person name="Kondratov I.G."/>
            <person name="Zhukova N.A."/>
            <person name="Serebryakova M.V."/>
            <person name="Demina I.A."/>
            <person name="Govorun V.M."/>
        </authorList>
    </citation>
    <scope>NUCLEOTIDE SEQUENCE [LARGE SCALE GENOMIC DNA]</scope>
    <source>
        <strain evidence="14 15">S6</strain>
    </source>
</reference>
<dbReference type="GO" id="GO:0005737">
    <property type="term" value="C:cytoplasm"/>
    <property type="evidence" value="ECO:0007669"/>
    <property type="project" value="UniProtKB-SubCell"/>
</dbReference>
<dbReference type="PANTHER" id="PTHR39156">
    <property type="entry name" value="RIBONUCLEASE M5"/>
    <property type="match status" value="1"/>
</dbReference>
<dbReference type="Proteomes" id="UP000018735">
    <property type="component" value="Chromosome"/>
</dbReference>
<evidence type="ECO:0000256" key="3">
    <source>
        <dbReference type="ARBA" id="ARBA00022552"/>
    </source>
</evidence>
<evidence type="ECO:0000313" key="15">
    <source>
        <dbReference type="Proteomes" id="UP000018735"/>
    </source>
</evidence>
<keyword evidence="1 11" id="KW-0963">Cytoplasm</keyword>
<evidence type="ECO:0000256" key="7">
    <source>
        <dbReference type="ARBA" id="ARBA00022759"/>
    </source>
</evidence>
<protein>
    <recommendedName>
        <fullName evidence="11 12">Ribonuclease M5</fullName>
        <ecNumber evidence="11 12">3.1.26.8</ecNumber>
    </recommendedName>
    <alternativeName>
        <fullName evidence="11">RNase M5</fullName>
    </alternativeName>
    <alternativeName>
        <fullName evidence="11">Ribosomal RNA terminal maturase M5</fullName>
    </alternativeName>
</protein>
<dbReference type="InterPro" id="IPR004466">
    <property type="entry name" value="RNase_M5"/>
</dbReference>
<dbReference type="GO" id="GO:0046872">
    <property type="term" value="F:metal ion binding"/>
    <property type="evidence" value="ECO:0007669"/>
    <property type="project" value="UniProtKB-KW"/>
</dbReference>
<dbReference type="GO" id="GO:0019843">
    <property type="term" value="F:rRNA binding"/>
    <property type="evidence" value="ECO:0007669"/>
    <property type="project" value="UniProtKB-KW"/>
</dbReference>
<dbReference type="GO" id="GO:0043822">
    <property type="term" value="F:ribonuclease M5 activity"/>
    <property type="evidence" value="ECO:0007669"/>
    <property type="project" value="UniProtKB-UniRule"/>
</dbReference>
<feature type="domain" description="Toprim" evidence="13">
    <location>
        <begin position="17"/>
        <end position="100"/>
    </location>
</feature>
<dbReference type="Pfam" id="PF01751">
    <property type="entry name" value="Toprim"/>
    <property type="match status" value="1"/>
</dbReference>
<keyword evidence="9" id="KW-0460">Magnesium</keyword>
<keyword evidence="3 11" id="KW-0698">rRNA processing</keyword>
<evidence type="ECO:0000256" key="8">
    <source>
        <dbReference type="ARBA" id="ARBA00022801"/>
    </source>
</evidence>
<evidence type="ECO:0000256" key="9">
    <source>
        <dbReference type="ARBA" id="ARBA00022842"/>
    </source>
</evidence>
<dbReference type="CDD" id="cd01027">
    <property type="entry name" value="TOPRIM_RNase_M5_like"/>
    <property type="match status" value="1"/>
</dbReference>
<dbReference type="EMBL" id="CP006916">
    <property type="protein sequence ID" value="AHB99833.1"/>
    <property type="molecule type" value="Genomic_DNA"/>
</dbReference>
<keyword evidence="4 11" id="KW-0540">Nuclease</keyword>
<dbReference type="InterPro" id="IPR006171">
    <property type="entry name" value="TOPRIM_dom"/>
</dbReference>
<keyword evidence="8 11" id="KW-0378">Hydrolase</keyword>
<dbReference type="HOGENOM" id="CLU_109405_1_0_14"/>
<dbReference type="KEGG" id="mgz:GCW_03250"/>
<dbReference type="PANTHER" id="PTHR39156:SF1">
    <property type="entry name" value="RIBONUCLEASE M5"/>
    <property type="match status" value="1"/>
</dbReference>
<dbReference type="Pfam" id="PF13331">
    <property type="entry name" value="DUF4093"/>
    <property type="match status" value="1"/>
</dbReference>
<organism evidence="14 15">
    <name type="scientific">Mycoplasmoides gallisepticum S6</name>
    <dbReference type="NCBI Taxonomy" id="1006581"/>
    <lineage>
        <taxon>Bacteria</taxon>
        <taxon>Bacillati</taxon>
        <taxon>Mycoplasmatota</taxon>
        <taxon>Mycoplasmoidales</taxon>
        <taxon>Mycoplasmoidaceae</taxon>
        <taxon>Mycoplasmoides</taxon>
    </lineage>
</organism>
<keyword evidence="5" id="KW-0479">Metal-binding</keyword>
<accession>A0A0F6CL61</accession>
<gene>
    <name evidence="11" type="primary">rnmV</name>
    <name evidence="14" type="ORF">GCW_03250</name>
</gene>
<evidence type="ECO:0000256" key="5">
    <source>
        <dbReference type="ARBA" id="ARBA00022723"/>
    </source>
</evidence>
<keyword evidence="2 11" id="KW-0690">Ribosome biogenesis</keyword>
<evidence type="ECO:0000256" key="12">
    <source>
        <dbReference type="NCBIfam" id="TIGR00334"/>
    </source>
</evidence>
<name>A0A0F6CL61_MYCGL</name>
<dbReference type="SUPFAM" id="SSF110455">
    <property type="entry name" value="Toprim domain"/>
    <property type="match status" value="1"/>
</dbReference>
<dbReference type="SMART" id="SM00493">
    <property type="entry name" value="TOPRIM"/>
    <property type="match status" value="1"/>
</dbReference>
<proteinExistence type="inferred from homology"/>
<comment type="function">
    <text evidence="11">Required for correct processing of both the 5' and 3' ends of 5S rRNA precursor. Cleaves both sides of a double-stranded region yielding mature 5S rRNA in one step.</text>
</comment>
<dbReference type="GO" id="GO:0006364">
    <property type="term" value="P:rRNA processing"/>
    <property type="evidence" value="ECO:0007669"/>
    <property type="project" value="UniProtKB-UniRule"/>
</dbReference>
<comment type="catalytic activity">
    <reaction evidence="11">
        <text>Endonucleolytic cleavage of RNA, removing 21 and 42 nucleotides, respectively, from the 5'- and 3'-termini of a 5S-rRNA precursor.</text>
        <dbReference type="EC" id="3.1.26.8"/>
    </reaction>
</comment>
<dbReference type="InterPro" id="IPR025156">
    <property type="entry name" value="RNase_M5_C"/>
</dbReference>